<reference evidence="3 5" key="1">
    <citation type="journal article" date="2019" name="Sci. Rep.">
        <title>Orb-weaving spider Araneus ventricosus genome elucidates the spidroin gene catalogue.</title>
        <authorList>
            <person name="Kono N."/>
            <person name="Nakamura H."/>
            <person name="Ohtoshi R."/>
            <person name="Moran D.A.P."/>
            <person name="Shinohara A."/>
            <person name="Yoshida Y."/>
            <person name="Fujiwara M."/>
            <person name="Mori M."/>
            <person name="Tomita M."/>
            <person name="Arakawa K."/>
        </authorList>
    </citation>
    <scope>NUCLEOTIDE SEQUENCE [LARGE SCALE GENOMIC DNA]</scope>
</reference>
<sequence length="322" mass="37308">AFRKLNHDDVTDEHRKIFSIVSYHFDLTEDEVENSALCSPDGPELLKNFEASKTSVLLFFHQKEKPFLIESSVGIEVPLSLILTDGKNQGINGYCMYFLKSEKTPNLICGRLRARCSEEGSMAATVNSLLKNIYMPSFSIGSDWTKNELKAEKNRNACLDSFKHFNKYIEATEENYKHIVNFQDNGRIDISGVKTFEDCQKFAIFDEKVLLVEQLMADWIRIIQEVIAESSQIRMEADDVGPLHELRYWQYILCRLSSVADFVQSDKFHTVIKILTAAQSRILKLWAEQDRKLTDKINEARDNVKYLQQLEKICQKFYENDM</sequence>
<dbReference type="EMBL" id="BGPR01070699">
    <property type="protein sequence ID" value="GBO44086.1"/>
    <property type="molecule type" value="Genomic_DNA"/>
</dbReference>
<feature type="domain" description="Dynein heavy chain tail" evidence="2">
    <location>
        <begin position="212"/>
        <end position="320"/>
    </location>
</feature>
<dbReference type="Proteomes" id="UP000499080">
    <property type="component" value="Unassembled WGS sequence"/>
</dbReference>
<dbReference type="Pfam" id="PF08385">
    <property type="entry name" value="DHC_N1"/>
    <property type="match status" value="1"/>
</dbReference>
<comment type="similarity">
    <text evidence="1">Belongs to the dynein heavy chain family.</text>
</comment>
<comment type="caution">
    <text evidence="3">The sequence shown here is derived from an EMBL/GenBank/DDBJ whole genome shotgun (WGS) entry which is preliminary data.</text>
</comment>
<dbReference type="EMBL" id="BGPR01070702">
    <property type="protein sequence ID" value="GBO44089.1"/>
    <property type="molecule type" value="Genomic_DNA"/>
</dbReference>
<feature type="non-terminal residue" evidence="3">
    <location>
        <position position="1"/>
    </location>
</feature>
<evidence type="ECO:0000256" key="1">
    <source>
        <dbReference type="ARBA" id="ARBA00008887"/>
    </source>
</evidence>
<accession>A0A4Y2X4P5</accession>
<keyword evidence="5" id="KW-1185">Reference proteome</keyword>
<feature type="non-terminal residue" evidence="3">
    <location>
        <position position="322"/>
    </location>
</feature>
<organism evidence="3 5">
    <name type="scientific">Araneus ventricosus</name>
    <name type="common">Orbweaver spider</name>
    <name type="synonym">Epeira ventricosa</name>
    <dbReference type="NCBI Taxonomy" id="182803"/>
    <lineage>
        <taxon>Eukaryota</taxon>
        <taxon>Metazoa</taxon>
        <taxon>Ecdysozoa</taxon>
        <taxon>Arthropoda</taxon>
        <taxon>Chelicerata</taxon>
        <taxon>Arachnida</taxon>
        <taxon>Araneae</taxon>
        <taxon>Araneomorphae</taxon>
        <taxon>Entelegynae</taxon>
        <taxon>Araneoidea</taxon>
        <taxon>Araneidae</taxon>
        <taxon>Araneus</taxon>
    </lineage>
</organism>
<name>A0A4Y2X4P5_ARAVE</name>
<dbReference type="GO" id="GO:0051959">
    <property type="term" value="F:dynein light intermediate chain binding"/>
    <property type="evidence" value="ECO:0007669"/>
    <property type="project" value="InterPro"/>
</dbReference>
<protein>
    <submittedName>
        <fullName evidence="3">Dynein heavy chain 5, axonemal</fullName>
    </submittedName>
</protein>
<dbReference type="GO" id="GO:0005858">
    <property type="term" value="C:axonemal dynein complex"/>
    <property type="evidence" value="ECO:0007669"/>
    <property type="project" value="TreeGrafter"/>
</dbReference>
<gene>
    <name evidence="3" type="primary">Dnah5_2</name>
    <name evidence="4" type="synonym">Dnah5_5</name>
    <name evidence="4" type="ORF">AVEN_15757_1</name>
    <name evidence="3" type="ORF">AVEN_4794_1</name>
</gene>
<dbReference type="PANTHER" id="PTHR46532">
    <property type="entry name" value="MALE FERTILITY FACTOR KL5"/>
    <property type="match status" value="1"/>
</dbReference>
<proteinExistence type="inferred from homology"/>
<dbReference type="GO" id="GO:0007018">
    <property type="term" value="P:microtubule-based movement"/>
    <property type="evidence" value="ECO:0007669"/>
    <property type="project" value="InterPro"/>
</dbReference>
<dbReference type="OrthoDB" id="6425774at2759"/>
<evidence type="ECO:0000313" key="5">
    <source>
        <dbReference type="Proteomes" id="UP000499080"/>
    </source>
</evidence>
<dbReference type="InterPro" id="IPR013594">
    <property type="entry name" value="Dynein_heavy_tail"/>
</dbReference>
<dbReference type="PANTHER" id="PTHR46532:SF4">
    <property type="entry name" value="AAA+ ATPASE DOMAIN-CONTAINING PROTEIN"/>
    <property type="match status" value="1"/>
</dbReference>
<evidence type="ECO:0000259" key="2">
    <source>
        <dbReference type="Pfam" id="PF08385"/>
    </source>
</evidence>
<dbReference type="GO" id="GO:0045505">
    <property type="term" value="F:dynein intermediate chain binding"/>
    <property type="evidence" value="ECO:0007669"/>
    <property type="project" value="InterPro"/>
</dbReference>
<dbReference type="InterPro" id="IPR026983">
    <property type="entry name" value="DHC"/>
</dbReference>
<evidence type="ECO:0000313" key="4">
    <source>
        <dbReference type="EMBL" id="GBO44089.1"/>
    </source>
</evidence>
<evidence type="ECO:0000313" key="3">
    <source>
        <dbReference type="EMBL" id="GBO44086.1"/>
    </source>
</evidence>
<dbReference type="AlphaFoldDB" id="A0A4Y2X4P5"/>